<gene>
    <name evidence="1" type="ORF">KSP40_PGU020356</name>
</gene>
<protein>
    <submittedName>
        <fullName evidence="1">Uncharacterized protein</fullName>
    </submittedName>
</protein>
<evidence type="ECO:0000313" key="1">
    <source>
        <dbReference type="EMBL" id="KAK8965168.1"/>
    </source>
</evidence>
<sequence>MSVIVYILQSCGKHLKCLRVDHLCWTPLLEMDTATGDLMQKATTLRFVCMRKCTKWMLEGGGQVGELGTGGLVQMVWWFGDLAVKPGGSATSRLTDWAWRFGCLLAEWFWRLDSCVGGLILAVLWSASG</sequence>
<organism evidence="1 2">
    <name type="scientific">Platanthera guangdongensis</name>
    <dbReference type="NCBI Taxonomy" id="2320717"/>
    <lineage>
        <taxon>Eukaryota</taxon>
        <taxon>Viridiplantae</taxon>
        <taxon>Streptophyta</taxon>
        <taxon>Embryophyta</taxon>
        <taxon>Tracheophyta</taxon>
        <taxon>Spermatophyta</taxon>
        <taxon>Magnoliopsida</taxon>
        <taxon>Liliopsida</taxon>
        <taxon>Asparagales</taxon>
        <taxon>Orchidaceae</taxon>
        <taxon>Orchidoideae</taxon>
        <taxon>Orchideae</taxon>
        <taxon>Orchidinae</taxon>
        <taxon>Platanthera</taxon>
    </lineage>
</organism>
<comment type="caution">
    <text evidence="1">The sequence shown here is derived from an EMBL/GenBank/DDBJ whole genome shotgun (WGS) entry which is preliminary data.</text>
</comment>
<proteinExistence type="predicted"/>
<keyword evidence="2" id="KW-1185">Reference proteome</keyword>
<dbReference type="EMBL" id="JBBWWR010000006">
    <property type="protein sequence ID" value="KAK8965168.1"/>
    <property type="molecule type" value="Genomic_DNA"/>
</dbReference>
<name>A0ABR2MQE8_9ASPA</name>
<accession>A0ABR2MQE8</accession>
<evidence type="ECO:0000313" key="2">
    <source>
        <dbReference type="Proteomes" id="UP001412067"/>
    </source>
</evidence>
<reference evidence="1 2" key="1">
    <citation type="journal article" date="2022" name="Nat. Plants">
        <title>Genomes of leafy and leafless Platanthera orchids illuminate the evolution of mycoheterotrophy.</title>
        <authorList>
            <person name="Li M.H."/>
            <person name="Liu K.W."/>
            <person name="Li Z."/>
            <person name="Lu H.C."/>
            <person name="Ye Q.L."/>
            <person name="Zhang D."/>
            <person name="Wang J.Y."/>
            <person name="Li Y.F."/>
            <person name="Zhong Z.M."/>
            <person name="Liu X."/>
            <person name="Yu X."/>
            <person name="Liu D.K."/>
            <person name="Tu X.D."/>
            <person name="Liu B."/>
            <person name="Hao Y."/>
            <person name="Liao X.Y."/>
            <person name="Jiang Y.T."/>
            <person name="Sun W.H."/>
            <person name="Chen J."/>
            <person name="Chen Y.Q."/>
            <person name="Ai Y."/>
            <person name="Zhai J.W."/>
            <person name="Wu S.S."/>
            <person name="Zhou Z."/>
            <person name="Hsiao Y.Y."/>
            <person name="Wu W.L."/>
            <person name="Chen Y.Y."/>
            <person name="Lin Y.F."/>
            <person name="Hsu J.L."/>
            <person name="Li C.Y."/>
            <person name="Wang Z.W."/>
            <person name="Zhao X."/>
            <person name="Zhong W.Y."/>
            <person name="Ma X.K."/>
            <person name="Ma L."/>
            <person name="Huang J."/>
            <person name="Chen G.Z."/>
            <person name="Huang M.Z."/>
            <person name="Huang L."/>
            <person name="Peng D.H."/>
            <person name="Luo Y.B."/>
            <person name="Zou S.Q."/>
            <person name="Chen S.P."/>
            <person name="Lan S."/>
            <person name="Tsai W.C."/>
            <person name="Van de Peer Y."/>
            <person name="Liu Z.J."/>
        </authorList>
    </citation>
    <scope>NUCLEOTIDE SEQUENCE [LARGE SCALE GENOMIC DNA]</scope>
    <source>
        <strain evidence="1">Lor288</strain>
    </source>
</reference>
<dbReference type="Proteomes" id="UP001412067">
    <property type="component" value="Unassembled WGS sequence"/>
</dbReference>